<sequence>MYRRLPWGNKIRTGLANASTAGWIFKFKPLLDLPIASWAWSVFCDPMLMNANDAAIHHQIFQVSLLCQRVHDSRPCTLWRT</sequence>
<accession>A0A3G7TW41</accession>
<dbReference type="EMBL" id="CP027753">
    <property type="protein sequence ID" value="AZE51333.1"/>
    <property type="molecule type" value="Genomic_DNA"/>
</dbReference>
<protein>
    <submittedName>
        <fullName evidence="1">Uncharacterized protein</fullName>
    </submittedName>
</protein>
<evidence type="ECO:0000313" key="1">
    <source>
        <dbReference type="EMBL" id="AZE51333.1"/>
    </source>
</evidence>
<evidence type="ECO:0000313" key="2">
    <source>
        <dbReference type="Proteomes" id="UP000268048"/>
    </source>
</evidence>
<name>A0A3G7TW41_9PSED</name>
<dbReference type="AlphaFoldDB" id="A0A3G7TW41"/>
<dbReference type="Proteomes" id="UP000268048">
    <property type="component" value="Chromosome"/>
</dbReference>
<organism evidence="1 2">
    <name type="scientific">Pseudomonas chlororaphis</name>
    <dbReference type="NCBI Taxonomy" id="587753"/>
    <lineage>
        <taxon>Bacteria</taxon>
        <taxon>Pseudomonadati</taxon>
        <taxon>Pseudomonadota</taxon>
        <taxon>Gammaproteobacteria</taxon>
        <taxon>Pseudomonadales</taxon>
        <taxon>Pseudomonadaceae</taxon>
        <taxon>Pseudomonas</taxon>
    </lineage>
</organism>
<proteinExistence type="predicted"/>
<reference evidence="1 2" key="1">
    <citation type="submission" date="2018-03" db="EMBL/GenBank/DDBJ databases">
        <title>Diversity of phytobeneficial traits revealed by whole-genome analysis of worldwide-isolated phenazine-producing Pseudomonas spp.</title>
        <authorList>
            <person name="Biessy A."/>
            <person name="Novinscak A."/>
            <person name="Blom J."/>
            <person name="Leger G."/>
            <person name="Thomashow L.S."/>
            <person name="Cazorla F.M."/>
            <person name="Josic D."/>
            <person name="Filion M."/>
        </authorList>
    </citation>
    <scope>NUCLEOTIDE SEQUENCE [LARGE SCALE GENOMIC DNA]</scope>
    <source>
        <strain evidence="1 2">B25</strain>
    </source>
</reference>
<gene>
    <name evidence="1" type="ORF">C4K04_5695</name>
</gene>